<dbReference type="Gene3D" id="1.20.1050.10">
    <property type="match status" value="1"/>
</dbReference>
<dbReference type="Proteomes" id="UP000799118">
    <property type="component" value="Unassembled WGS sequence"/>
</dbReference>
<dbReference type="OrthoDB" id="422574at2759"/>
<name>A0A6A4H460_9AGAR</name>
<proteinExistence type="predicted"/>
<dbReference type="SUPFAM" id="SSF47616">
    <property type="entry name" value="GST C-terminal domain-like"/>
    <property type="match status" value="1"/>
</dbReference>
<evidence type="ECO:0000313" key="1">
    <source>
        <dbReference type="EMBL" id="KAE9391907.1"/>
    </source>
</evidence>
<dbReference type="InterPro" id="IPR036282">
    <property type="entry name" value="Glutathione-S-Trfase_C_sf"/>
</dbReference>
<gene>
    <name evidence="1" type="ORF">BT96DRAFT_1000897</name>
</gene>
<sequence length="163" mass="18926">MPHSTHWVLLQVQKYRCGLKYWEFVAATVYDDWDTTVAVELYKLGLFLKESFASEDVPYAKRRYPKRLYGVLEIRLSPDRDWLVGLGRGTGIETLDECPNVKRWLETVQARPGFSACVDVGRTQKKLGQRRSIRVFGIILKYIYRLLSSSQISLQESPFGFLE</sequence>
<protein>
    <submittedName>
        <fullName evidence="1">Uncharacterized protein</fullName>
    </submittedName>
</protein>
<reference evidence="1" key="1">
    <citation type="journal article" date="2019" name="Environ. Microbiol.">
        <title>Fungal ecological strategies reflected in gene transcription - a case study of two litter decomposers.</title>
        <authorList>
            <person name="Barbi F."/>
            <person name="Kohler A."/>
            <person name="Barry K."/>
            <person name="Baskaran P."/>
            <person name="Daum C."/>
            <person name="Fauchery L."/>
            <person name="Ihrmark K."/>
            <person name="Kuo A."/>
            <person name="LaButti K."/>
            <person name="Lipzen A."/>
            <person name="Morin E."/>
            <person name="Grigoriev I.V."/>
            <person name="Henrissat B."/>
            <person name="Lindahl B."/>
            <person name="Martin F."/>
        </authorList>
    </citation>
    <scope>NUCLEOTIDE SEQUENCE</scope>
    <source>
        <strain evidence="1">JB14</strain>
    </source>
</reference>
<accession>A0A6A4H460</accession>
<organism evidence="1 2">
    <name type="scientific">Gymnopus androsaceus JB14</name>
    <dbReference type="NCBI Taxonomy" id="1447944"/>
    <lineage>
        <taxon>Eukaryota</taxon>
        <taxon>Fungi</taxon>
        <taxon>Dikarya</taxon>
        <taxon>Basidiomycota</taxon>
        <taxon>Agaricomycotina</taxon>
        <taxon>Agaricomycetes</taxon>
        <taxon>Agaricomycetidae</taxon>
        <taxon>Agaricales</taxon>
        <taxon>Marasmiineae</taxon>
        <taxon>Omphalotaceae</taxon>
        <taxon>Gymnopus</taxon>
    </lineage>
</organism>
<dbReference type="EMBL" id="ML769610">
    <property type="protein sequence ID" value="KAE9391907.1"/>
    <property type="molecule type" value="Genomic_DNA"/>
</dbReference>
<keyword evidence="2" id="KW-1185">Reference proteome</keyword>
<evidence type="ECO:0000313" key="2">
    <source>
        <dbReference type="Proteomes" id="UP000799118"/>
    </source>
</evidence>
<dbReference type="AlphaFoldDB" id="A0A6A4H460"/>